<feature type="chain" id="PRO_5045531921" description="Lipoprotein" evidence="1">
    <location>
        <begin position="24"/>
        <end position="155"/>
    </location>
</feature>
<keyword evidence="1" id="KW-0732">Signal</keyword>
<sequence>MRGIFHFCAITLLALFTCSSCQNKSQNVSLDKSTDKSDSIEIYHTIVSDDSLVTAIWHDTGEGGTAPDIDCVVKFKSADGKQHEEHRPLLQLAHPKDDYSHHEVQKIVSIDDEYGNRSYIFFLSAKVDSNEYAHDIVAFEISGDRLRFLYNYKID</sequence>
<comment type="caution">
    <text evidence="2">The sequence shown here is derived from an EMBL/GenBank/DDBJ whole genome shotgun (WGS) entry which is preliminary data.</text>
</comment>
<accession>A0ABV1FWL2</accession>
<dbReference type="RefSeq" id="WP_349225667.1">
    <property type="nucleotide sequence ID" value="NZ_JBBNFG020000004.1"/>
</dbReference>
<reference evidence="2 3" key="1">
    <citation type="submission" date="2024-04" db="EMBL/GenBank/DDBJ databases">
        <title>Human intestinal bacterial collection.</title>
        <authorList>
            <person name="Pauvert C."/>
            <person name="Hitch T.C.A."/>
            <person name="Clavel T."/>
        </authorList>
    </citation>
    <scope>NUCLEOTIDE SEQUENCE [LARGE SCALE GENOMIC DNA]</scope>
    <source>
        <strain evidence="2 3">CLA-AA-H174</strain>
    </source>
</reference>
<keyword evidence="3" id="KW-1185">Reference proteome</keyword>
<dbReference type="Proteomes" id="UP001465717">
    <property type="component" value="Unassembled WGS sequence"/>
</dbReference>
<feature type="signal peptide" evidence="1">
    <location>
        <begin position="1"/>
        <end position="23"/>
    </location>
</feature>
<evidence type="ECO:0008006" key="4">
    <source>
        <dbReference type="Google" id="ProtNLM"/>
    </source>
</evidence>
<gene>
    <name evidence="2" type="ORF">AAAT87_03720</name>
</gene>
<evidence type="ECO:0000313" key="3">
    <source>
        <dbReference type="Proteomes" id="UP001465717"/>
    </source>
</evidence>
<dbReference type="EMBL" id="JBBNGE010000008">
    <property type="protein sequence ID" value="MEQ2507389.1"/>
    <property type="molecule type" value="Genomic_DNA"/>
</dbReference>
<organism evidence="2 3">
    <name type="scientific">Segatella sinensis</name>
    <dbReference type="NCBI Taxonomy" id="3085167"/>
    <lineage>
        <taxon>Bacteria</taxon>
        <taxon>Pseudomonadati</taxon>
        <taxon>Bacteroidota</taxon>
        <taxon>Bacteroidia</taxon>
        <taxon>Bacteroidales</taxon>
        <taxon>Prevotellaceae</taxon>
        <taxon>Segatella</taxon>
    </lineage>
</organism>
<evidence type="ECO:0000313" key="2">
    <source>
        <dbReference type="EMBL" id="MEQ2507389.1"/>
    </source>
</evidence>
<evidence type="ECO:0000256" key="1">
    <source>
        <dbReference type="SAM" id="SignalP"/>
    </source>
</evidence>
<name>A0ABV1FWL2_9BACT</name>
<proteinExistence type="predicted"/>
<protein>
    <recommendedName>
        <fullName evidence="4">Lipoprotein</fullName>
    </recommendedName>
</protein>